<dbReference type="Proteomes" id="UP001396334">
    <property type="component" value="Unassembled WGS sequence"/>
</dbReference>
<organism evidence="1 2">
    <name type="scientific">Hibiscus sabdariffa</name>
    <name type="common">roselle</name>
    <dbReference type="NCBI Taxonomy" id="183260"/>
    <lineage>
        <taxon>Eukaryota</taxon>
        <taxon>Viridiplantae</taxon>
        <taxon>Streptophyta</taxon>
        <taxon>Embryophyta</taxon>
        <taxon>Tracheophyta</taxon>
        <taxon>Spermatophyta</taxon>
        <taxon>Magnoliopsida</taxon>
        <taxon>eudicotyledons</taxon>
        <taxon>Gunneridae</taxon>
        <taxon>Pentapetalae</taxon>
        <taxon>rosids</taxon>
        <taxon>malvids</taxon>
        <taxon>Malvales</taxon>
        <taxon>Malvaceae</taxon>
        <taxon>Malvoideae</taxon>
        <taxon>Hibiscus</taxon>
    </lineage>
</organism>
<accession>A0ABR2NGF3</accession>
<comment type="caution">
    <text evidence="1">The sequence shown here is derived from an EMBL/GenBank/DDBJ whole genome shotgun (WGS) entry which is preliminary data.</text>
</comment>
<protein>
    <submittedName>
        <fullName evidence="1">Uncharacterized protein</fullName>
    </submittedName>
</protein>
<gene>
    <name evidence="1" type="ORF">V6N11_058254</name>
</gene>
<evidence type="ECO:0000313" key="2">
    <source>
        <dbReference type="Proteomes" id="UP001396334"/>
    </source>
</evidence>
<proteinExistence type="predicted"/>
<dbReference type="EMBL" id="JBBPBN010000152">
    <property type="protein sequence ID" value="KAK8975209.1"/>
    <property type="molecule type" value="Genomic_DNA"/>
</dbReference>
<evidence type="ECO:0000313" key="1">
    <source>
        <dbReference type="EMBL" id="KAK8975209.1"/>
    </source>
</evidence>
<sequence length="363" mass="41025">MDWCCSSTPRTPEYRTMNEERHARKGKAYWLVIMRPQFLTGGDTKGLRPSIPWIDNQIIAGALAGDPGCFPLDDEAYPPSSHWPTSTPVILRLAFATAPVGSLNQATAYESPAHSSTGTRSEPWAPPTAWELTVSCSISLPDGVSFHPSLTQQFERLTYSGISGSTLIFNSPKHFVAYYALPRLWVPRILLVPEDPATGEPGTESFPPSDSLVLRMLVLRMRFYGRSATPGYRRRPWGDLVVPTGWRRWGWSMDFPSFCRISLKGLKGDSASSLESFSGMFRSSSPLLRKSEPPVQVQDTIITAWTIRHPTRNRNDPIARAELYQLSYIPRAKWSMHEGVRCFFYSFPWRSWAILDLNQRPRP</sequence>
<keyword evidence="2" id="KW-1185">Reference proteome</keyword>
<name>A0ABR2NGF3_9ROSI</name>
<reference evidence="1 2" key="1">
    <citation type="journal article" date="2024" name="G3 (Bethesda)">
        <title>Genome assembly of Hibiscus sabdariffa L. provides insights into metabolisms of medicinal natural products.</title>
        <authorList>
            <person name="Kim T."/>
        </authorList>
    </citation>
    <scope>NUCLEOTIDE SEQUENCE [LARGE SCALE GENOMIC DNA]</scope>
    <source>
        <strain evidence="1">TK-2024</strain>
        <tissue evidence="1">Old leaves</tissue>
    </source>
</reference>